<organism evidence="2 3">
    <name type="scientific">Candidatus Segetimicrobium genomatis</name>
    <dbReference type="NCBI Taxonomy" id="2569760"/>
    <lineage>
        <taxon>Bacteria</taxon>
        <taxon>Bacillati</taxon>
        <taxon>Candidatus Sysuimicrobiota</taxon>
        <taxon>Candidatus Sysuimicrobiia</taxon>
        <taxon>Candidatus Sysuimicrobiales</taxon>
        <taxon>Candidatus Segetimicrobiaceae</taxon>
        <taxon>Candidatus Segetimicrobium</taxon>
    </lineage>
</organism>
<proteinExistence type="predicted"/>
<protein>
    <submittedName>
        <fullName evidence="2">Uncharacterized protein</fullName>
    </submittedName>
</protein>
<dbReference type="EMBL" id="VBAO01000028">
    <property type="protein sequence ID" value="TMI84502.1"/>
    <property type="molecule type" value="Genomic_DNA"/>
</dbReference>
<sequence length="104" mass="10630">MARTTVGDGGGTRAVRSPVDGLVRSAGIVVFVLGILLLVTVFYEAYTELQNSGVLGSPPPANLSTVLLVVAKGLFLLVMGYAGSAISNKGIGLYQAAIRGHGEV</sequence>
<feature type="transmembrane region" description="Helical" evidence="1">
    <location>
        <begin position="21"/>
        <end position="43"/>
    </location>
</feature>
<feature type="transmembrane region" description="Helical" evidence="1">
    <location>
        <begin position="63"/>
        <end position="82"/>
    </location>
</feature>
<reference evidence="2 3" key="1">
    <citation type="journal article" date="2019" name="Nat. Microbiol.">
        <title>Mediterranean grassland soil C-N compound turnover is dependent on rainfall and depth, and is mediated by genomically divergent microorganisms.</title>
        <authorList>
            <person name="Diamond S."/>
            <person name="Andeer P.F."/>
            <person name="Li Z."/>
            <person name="Crits-Christoph A."/>
            <person name="Burstein D."/>
            <person name="Anantharaman K."/>
            <person name="Lane K.R."/>
            <person name="Thomas B.C."/>
            <person name="Pan C."/>
            <person name="Northen T.R."/>
            <person name="Banfield J.F."/>
        </authorList>
    </citation>
    <scope>NUCLEOTIDE SEQUENCE [LARGE SCALE GENOMIC DNA]</scope>
    <source>
        <strain evidence="2">NP_7</strain>
    </source>
</reference>
<keyword evidence="1" id="KW-0472">Membrane</keyword>
<accession>A0A537JMK0</accession>
<evidence type="ECO:0000313" key="2">
    <source>
        <dbReference type="EMBL" id="TMI84502.1"/>
    </source>
</evidence>
<comment type="caution">
    <text evidence="2">The sequence shown here is derived from an EMBL/GenBank/DDBJ whole genome shotgun (WGS) entry which is preliminary data.</text>
</comment>
<dbReference type="AlphaFoldDB" id="A0A537JMK0"/>
<evidence type="ECO:0000313" key="3">
    <source>
        <dbReference type="Proteomes" id="UP000320048"/>
    </source>
</evidence>
<name>A0A537JMK0_9BACT</name>
<dbReference type="Proteomes" id="UP000320048">
    <property type="component" value="Unassembled WGS sequence"/>
</dbReference>
<keyword evidence="1" id="KW-0812">Transmembrane</keyword>
<gene>
    <name evidence="2" type="ORF">E6H04_01255</name>
</gene>
<evidence type="ECO:0000256" key="1">
    <source>
        <dbReference type="SAM" id="Phobius"/>
    </source>
</evidence>
<keyword evidence="1" id="KW-1133">Transmembrane helix</keyword>